<dbReference type="GO" id="GO:0003677">
    <property type="term" value="F:DNA binding"/>
    <property type="evidence" value="ECO:0007669"/>
    <property type="project" value="InterPro"/>
</dbReference>
<keyword evidence="2 7" id="KW-0489">Methyltransferase</keyword>
<dbReference type="PROSITE" id="PS00092">
    <property type="entry name" value="N6_MTASE"/>
    <property type="match status" value="1"/>
</dbReference>
<keyword evidence="4" id="KW-0680">Restriction system</keyword>
<dbReference type="InterPro" id="IPR001091">
    <property type="entry name" value="RM_Methyltransferase"/>
</dbReference>
<reference evidence="7 8" key="1">
    <citation type="submission" date="2016-11" db="EMBL/GenBank/DDBJ databases">
        <authorList>
            <person name="Jaros S."/>
            <person name="Januszkiewicz K."/>
            <person name="Wedrychowicz H."/>
        </authorList>
    </citation>
    <scope>NUCLEOTIDE SEQUENCE [LARGE SCALE GENOMIC DNA]</scope>
    <source>
        <strain evidence="7 8">DSM 14214</strain>
    </source>
</reference>
<evidence type="ECO:0000256" key="3">
    <source>
        <dbReference type="ARBA" id="ARBA00022679"/>
    </source>
</evidence>
<evidence type="ECO:0000256" key="4">
    <source>
        <dbReference type="ARBA" id="ARBA00022747"/>
    </source>
</evidence>
<evidence type="ECO:0000256" key="1">
    <source>
        <dbReference type="ARBA" id="ARBA00006594"/>
    </source>
</evidence>
<dbReference type="EMBL" id="FRAH01000058">
    <property type="protein sequence ID" value="SHK98693.1"/>
    <property type="molecule type" value="Genomic_DNA"/>
</dbReference>
<dbReference type="Gene3D" id="3.40.50.150">
    <property type="entry name" value="Vaccinia Virus protein VP39"/>
    <property type="match status" value="1"/>
</dbReference>
<dbReference type="PRINTS" id="PR00508">
    <property type="entry name" value="S21N4MTFRASE"/>
</dbReference>
<evidence type="ECO:0000313" key="7">
    <source>
        <dbReference type="EMBL" id="SHK98693.1"/>
    </source>
</evidence>
<keyword evidence="3" id="KW-0808">Transferase</keyword>
<name>A0A1M6WYE4_9FIRM</name>
<dbReference type="InterPro" id="IPR029063">
    <property type="entry name" value="SAM-dependent_MTases_sf"/>
</dbReference>
<dbReference type="SUPFAM" id="SSF53335">
    <property type="entry name" value="S-adenosyl-L-methionine-dependent methyltransferases"/>
    <property type="match status" value="1"/>
</dbReference>
<dbReference type="Proteomes" id="UP000183975">
    <property type="component" value="Unassembled WGS sequence"/>
</dbReference>
<sequence length="264" mass="29062">MADSPALGQNVPNLRPEPSGLYLMDGIAGLRSLPEHSVDMLLTDPPYGTTRNYWDVPLPLPELWEAVRWAVKPSGAVLFFAQCPYDKVLGASNLPMLRYEWVWYKSRCTGFLNARRAPLKKTENILVFYQKLPLYNPQFEQGKPYKKIASQRDQSPNYGKFVRSGSGSEDGRRFPGNLLSFQTVAHTVHPTQKPVELCEYLIKTYTAPGEVVADICAGSGTTAVAAVNTGREFICFETAPAFFGPATERITQARAAVAAGGKGV</sequence>
<evidence type="ECO:0000256" key="5">
    <source>
        <dbReference type="RuleBase" id="RU362026"/>
    </source>
</evidence>
<protein>
    <recommendedName>
        <fullName evidence="5">Methyltransferase</fullName>
        <ecNumber evidence="5">2.1.1.-</ecNumber>
    </recommendedName>
</protein>
<evidence type="ECO:0000259" key="6">
    <source>
        <dbReference type="Pfam" id="PF01555"/>
    </source>
</evidence>
<comment type="similarity">
    <text evidence="1 5">Belongs to the N(4)/N(6)-methyltransferase family.</text>
</comment>
<dbReference type="OrthoDB" id="9773571at2"/>
<dbReference type="RefSeq" id="WP_072852594.1">
    <property type="nucleotide sequence ID" value="NZ_FRAH01000058.1"/>
</dbReference>
<organism evidence="7 8">
    <name type="scientific">Anaerotignum lactatifermentans DSM 14214</name>
    <dbReference type="NCBI Taxonomy" id="1121323"/>
    <lineage>
        <taxon>Bacteria</taxon>
        <taxon>Bacillati</taxon>
        <taxon>Bacillota</taxon>
        <taxon>Clostridia</taxon>
        <taxon>Lachnospirales</taxon>
        <taxon>Anaerotignaceae</taxon>
        <taxon>Anaerotignum</taxon>
    </lineage>
</organism>
<keyword evidence="8" id="KW-1185">Reference proteome</keyword>
<dbReference type="InterPro" id="IPR002052">
    <property type="entry name" value="DNA_methylase_N6_adenine_CS"/>
</dbReference>
<gene>
    <name evidence="7" type="ORF">SAMN02745138_02677</name>
</gene>
<dbReference type="EC" id="2.1.1.-" evidence="5"/>
<dbReference type="GO" id="GO:0009307">
    <property type="term" value="P:DNA restriction-modification system"/>
    <property type="evidence" value="ECO:0007669"/>
    <property type="project" value="UniProtKB-KW"/>
</dbReference>
<dbReference type="InterPro" id="IPR002941">
    <property type="entry name" value="DNA_methylase_N4/N6"/>
</dbReference>
<dbReference type="AlphaFoldDB" id="A0A1M6WYE4"/>
<evidence type="ECO:0000313" key="8">
    <source>
        <dbReference type="Proteomes" id="UP000183975"/>
    </source>
</evidence>
<proteinExistence type="inferred from homology"/>
<dbReference type="GO" id="GO:0032259">
    <property type="term" value="P:methylation"/>
    <property type="evidence" value="ECO:0007669"/>
    <property type="project" value="UniProtKB-KW"/>
</dbReference>
<feature type="domain" description="DNA methylase N-4/N-6" evidence="6">
    <location>
        <begin position="38"/>
        <end position="242"/>
    </location>
</feature>
<accession>A0A1M6WYE4</accession>
<evidence type="ECO:0000256" key="2">
    <source>
        <dbReference type="ARBA" id="ARBA00022603"/>
    </source>
</evidence>
<dbReference type="GO" id="GO:0008170">
    <property type="term" value="F:N-methyltransferase activity"/>
    <property type="evidence" value="ECO:0007669"/>
    <property type="project" value="InterPro"/>
</dbReference>
<dbReference type="Pfam" id="PF01555">
    <property type="entry name" value="N6_N4_Mtase"/>
    <property type="match status" value="1"/>
</dbReference>